<dbReference type="InParanoid" id="A0A1X2HSF7"/>
<proteinExistence type="predicted"/>
<evidence type="ECO:0000259" key="1">
    <source>
        <dbReference type="Pfam" id="PF18107"/>
    </source>
</evidence>
<comment type="caution">
    <text evidence="2">The sequence shown here is derived from an EMBL/GenBank/DDBJ whole genome shotgun (WGS) entry which is preliminary data.</text>
</comment>
<dbReference type="OrthoDB" id="2433378at2759"/>
<dbReference type="InterPro" id="IPR041188">
    <property type="entry name" value="HTH_ABP1_N"/>
</dbReference>
<accession>A0A1X2HSF7</accession>
<name>A0A1X2HSF7_SYNRA</name>
<feature type="domain" description="ARS-binding protein 1 N-terminal" evidence="1">
    <location>
        <begin position="2"/>
        <end position="57"/>
    </location>
</feature>
<gene>
    <name evidence="2" type="ORF">BCR43DRAFT_429741</name>
</gene>
<organism evidence="2 3">
    <name type="scientific">Syncephalastrum racemosum</name>
    <name type="common">Filamentous fungus</name>
    <dbReference type="NCBI Taxonomy" id="13706"/>
    <lineage>
        <taxon>Eukaryota</taxon>
        <taxon>Fungi</taxon>
        <taxon>Fungi incertae sedis</taxon>
        <taxon>Mucoromycota</taxon>
        <taxon>Mucoromycotina</taxon>
        <taxon>Mucoromycetes</taxon>
        <taxon>Mucorales</taxon>
        <taxon>Syncephalastraceae</taxon>
        <taxon>Syncephalastrum</taxon>
    </lineage>
</organism>
<reference evidence="2 3" key="1">
    <citation type="submission" date="2016-07" db="EMBL/GenBank/DDBJ databases">
        <title>Pervasive Adenine N6-methylation of Active Genes in Fungi.</title>
        <authorList>
            <consortium name="DOE Joint Genome Institute"/>
            <person name="Mondo S.J."/>
            <person name="Dannebaum R.O."/>
            <person name="Kuo R.C."/>
            <person name="Labutti K."/>
            <person name="Haridas S."/>
            <person name="Kuo A."/>
            <person name="Salamov A."/>
            <person name="Ahrendt S.R."/>
            <person name="Lipzen A."/>
            <person name="Sullivan W."/>
            <person name="Andreopoulos W.B."/>
            <person name="Clum A."/>
            <person name="Lindquist E."/>
            <person name="Daum C."/>
            <person name="Ramamoorthy G.K."/>
            <person name="Gryganskyi A."/>
            <person name="Culley D."/>
            <person name="Magnuson J.K."/>
            <person name="James T.Y."/>
            <person name="O'Malley M.A."/>
            <person name="Stajich J.E."/>
            <person name="Spatafora J.W."/>
            <person name="Visel A."/>
            <person name="Grigoriev I.V."/>
        </authorList>
    </citation>
    <scope>NUCLEOTIDE SEQUENCE [LARGE SCALE GENOMIC DNA]</scope>
    <source>
        <strain evidence="2 3">NRRL 2496</strain>
    </source>
</reference>
<sequence>MQLTNRQKLAICRKRHSKTPPYSQRQLAEWAKEEFSLTAKPSQSTISAILKEEHKYMQMKNEQLDAKRTRPSLAPQMENVLLTFVNDMGKKNMPLTRVSIVSYAK</sequence>
<protein>
    <recommendedName>
        <fullName evidence="1">ARS-binding protein 1 N-terminal domain-containing protein</fullName>
    </recommendedName>
</protein>
<keyword evidence="3" id="KW-1185">Reference proteome</keyword>
<dbReference type="AlphaFoldDB" id="A0A1X2HSF7"/>
<evidence type="ECO:0000313" key="2">
    <source>
        <dbReference type="EMBL" id="ORZ02489.1"/>
    </source>
</evidence>
<feature type="non-terminal residue" evidence="2">
    <location>
        <position position="105"/>
    </location>
</feature>
<dbReference type="Gene3D" id="1.10.10.60">
    <property type="entry name" value="Homeodomain-like"/>
    <property type="match status" value="1"/>
</dbReference>
<dbReference type="STRING" id="13706.A0A1X2HSF7"/>
<evidence type="ECO:0000313" key="3">
    <source>
        <dbReference type="Proteomes" id="UP000242180"/>
    </source>
</evidence>
<dbReference type="Pfam" id="PF18107">
    <property type="entry name" value="HTH_ABP1_N"/>
    <property type="match status" value="1"/>
</dbReference>
<dbReference type="Proteomes" id="UP000242180">
    <property type="component" value="Unassembled WGS sequence"/>
</dbReference>
<dbReference type="EMBL" id="MCGN01000001">
    <property type="protein sequence ID" value="ORZ02489.1"/>
    <property type="molecule type" value="Genomic_DNA"/>
</dbReference>